<keyword evidence="4 5" id="KW-0472">Membrane</keyword>
<name>A0A8T9CEM3_9HELO</name>
<evidence type="ECO:0000313" key="6">
    <source>
        <dbReference type="EMBL" id="TVY84028.1"/>
    </source>
</evidence>
<feature type="transmembrane region" description="Helical" evidence="5">
    <location>
        <begin position="254"/>
        <end position="273"/>
    </location>
</feature>
<comment type="caution">
    <text evidence="6">The sequence shown here is derived from an EMBL/GenBank/DDBJ whole genome shotgun (WGS) entry which is preliminary data.</text>
</comment>
<comment type="subcellular location">
    <subcellularLocation>
        <location evidence="1">Membrane</location>
        <topology evidence="1">Multi-pass membrane protein</topology>
    </subcellularLocation>
</comment>
<evidence type="ECO:0000256" key="2">
    <source>
        <dbReference type="ARBA" id="ARBA00022692"/>
    </source>
</evidence>
<dbReference type="GO" id="GO:0016020">
    <property type="term" value="C:membrane"/>
    <property type="evidence" value="ECO:0007669"/>
    <property type="project" value="UniProtKB-SubCell"/>
</dbReference>
<protein>
    <submittedName>
        <fullName evidence="6">Uncharacterized protein</fullName>
    </submittedName>
</protein>
<keyword evidence="7" id="KW-1185">Reference proteome</keyword>
<evidence type="ECO:0000256" key="5">
    <source>
        <dbReference type="SAM" id="Phobius"/>
    </source>
</evidence>
<keyword evidence="3 5" id="KW-1133">Transmembrane helix</keyword>
<evidence type="ECO:0000256" key="3">
    <source>
        <dbReference type="ARBA" id="ARBA00022989"/>
    </source>
</evidence>
<evidence type="ECO:0000313" key="7">
    <source>
        <dbReference type="Proteomes" id="UP000469558"/>
    </source>
</evidence>
<feature type="transmembrane region" description="Helical" evidence="5">
    <location>
        <begin position="293"/>
        <end position="317"/>
    </location>
</feature>
<dbReference type="Proteomes" id="UP000469558">
    <property type="component" value="Unassembled WGS sequence"/>
</dbReference>
<dbReference type="OrthoDB" id="2830640at2759"/>
<proteinExistence type="predicted"/>
<evidence type="ECO:0000256" key="1">
    <source>
        <dbReference type="ARBA" id="ARBA00004141"/>
    </source>
</evidence>
<reference evidence="6 7" key="1">
    <citation type="submission" date="2018-05" db="EMBL/GenBank/DDBJ databases">
        <title>Genome sequencing and assembly of the regulated plant pathogen Lachnellula willkommii and related sister species for the development of diagnostic species identification markers.</title>
        <authorList>
            <person name="Giroux E."/>
            <person name="Bilodeau G."/>
        </authorList>
    </citation>
    <scope>NUCLEOTIDE SEQUENCE [LARGE SCALE GENOMIC DNA]</scope>
    <source>
        <strain evidence="6 7">CBS 268.59</strain>
    </source>
</reference>
<dbReference type="SUPFAM" id="SSF144083">
    <property type="entry name" value="Magnesium transport protein CorA, transmembrane region"/>
    <property type="match status" value="1"/>
</dbReference>
<dbReference type="InterPro" id="IPR045863">
    <property type="entry name" value="CorA_TM1_TM2"/>
</dbReference>
<keyword evidence="2 5" id="KW-0812">Transmembrane</keyword>
<accession>A0A8T9CEM3</accession>
<dbReference type="AlphaFoldDB" id="A0A8T9CEM3"/>
<gene>
    <name evidence="6" type="ORF">LSUE1_G001785</name>
</gene>
<organism evidence="6 7">
    <name type="scientific">Lachnellula suecica</name>
    <dbReference type="NCBI Taxonomy" id="602035"/>
    <lineage>
        <taxon>Eukaryota</taxon>
        <taxon>Fungi</taxon>
        <taxon>Dikarya</taxon>
        <taxon>Ascomycota</taxon>
        <taxon>Pezizomycotina</taxon>
        <taxon>Leotiomycetes</taxon>
        <taxon>Helotiales</taxon>
        <taxon>Lachnaceae</taxon>
        <taxon>Lachnellula</taxon>
    </lineage>
</organism>
<dbReference type="EMBL" id="QGMK01000126">
    <property type="protein sequence ID" value="TVY84028.1"/>
    <property type="molecule type" value="Genomic_DNA"/>
</dbReference>
<dbReference type="Gene3D" id="1.20.58.340">
    <property type="entry name" value="Magnesium transport protein CorA, transmembrane region"/>
    <property type="match status" value="1"/>
</dbReference>
<evidence type="ECO:0000256" key="4">
    <source>
        <dbReference type="ARBA" id="ARBA00023136"/>
    </source>
</evidence>
<sequence length="344" mass="38683">MFVFPFPGDSRPLSRVMSGFVFRFGIFRPSYYQLALSHDPATNLTYGLLIAKTADHEFPLMTQSLLQHRAHVTHPLLTAALLSKLVIASTASRIQASDRSLNELEESTGQHEYINIPMKSPLELDFMAATRRLNFVGRTLGVERMRAGSTILTLEFMAMEMYAIHDIAIFSHGGITSNGYEESSTLVRELINSHINACQNLALRAEYEEKRTQTQLAVVYQFMTQKEALTTSKIAYTSATIATEAKKDSSAMKAIAVLTMFFLPGTFLAAVFAMPTFDWNNASHPVVKESFKYYWAIAVPMTFLVLLCWGVSVWVPWKEWLPRVPERSKGKVVGFEEEGRDGMP</sequence>